<dbReference type="PANTHER" id="PTHR22715">
    <property type="entry name" value="TRANSFORMING GROWTH FACTOR BETA REGULATED GENE 1"/>
    <property type="match status" value="1"/>
</dbReference>
<gene>
    <name evidence="1" type="ORF">V6N11_019853</name>
</gene>
<name>A0ABR2A6M7_9ROSI</name>
<dbReference type="SUPFAM" id="SSF50978">
    <property type="entry name" value="WD40 repeat-like"/>
    <property type="match status" value="1"/>
</dbReference>
<accession>A0ABR2A6M7</accession>
<comment type="caution">
    <text evidence="1">The sequence shown here is derived from an EMBL/GenBank/DDBJ whole genome shotgun (WGS) entry which is preliminary data.</text>
</comment>
<keyword evidence="2" id="KW-1185">Reference proteome</keyword>
<dbReference type="InterPro" id="IPR015943">
    <property type="entry name" value="WD40/YVTN_repeat-like_dom_sf"/>
</dbReference>
<dbReference type="Gene3D" id="2.130.10.10">
    <property type="entry name" value="YVTN repeat-like/Quinoprotein amine dehydrogenase"/>
    <property type="match status" value="1"/>
</dbReference>
<protein>
    <submittedName>
        <fullName evidence="1">Uncharacterized protein</fullName>
    </submittedName>
</protein>
<proteinExistence type="predicted"/>
<reference evidence="1 2" key="1">
    <citation type="journal article" date="2024" name="G3 (Bethesda)">
        <title>Genome assembly of Hibiscus sabdariffa L. provides insights into metabolisms of medicinal natural products.</title>
        <authorList>
            <person name="Kim T."/>
        </authorList>
    </citation>
    <scope>NUCLEOTIDE SEQUENCE [LARGE SCALE GENOMIC DNA]</scope>
    <source>
        <strain evidence="1">TK-2024</strain>
        <tissue evidence="1">Old leaves</tissue>
    </source>
</reference>
<sequence>MNSTWSTWTEEFIIPTGDCISCVVELKKIPKCPHLVIGHNGFGDFVVWDIRKRINISRFSGSGAPIKQFLPISLLSWQPVFGNADTKWCIDEIITATKLGFSGHKDCSFLPLEDEDVAIWLLVSDAQHEHLSSNCQANMSGWWRLALLVKDRIILGGTLDPRATAIGAAFDHGIMGRDDGLVYMWELSTGARLGVLHHFKGGSVSCIASNDGSSPKVVAVAADDGQLLVYFHKQRNLVTK</sequence>
<dbReference type="Proteomes" id="UP001396334">
    <property type="component" value="Unassembled WGS sequence"/>
</dbReference>
<dbReference type="PANTHER" id="PTHR22715:SF1">
    <property type="entry name" value="DNA BINDING PROTEIN"/>
    <property type="match status" value="1"/>
</dbReference>
<evidence type="ECO:0000313" key="2">
    <source>
        <dbReference type="Proteomes" id="UP001396334"/>
    </source>
</evidence>
<organism evidence="1 2">
    <name type="scientific">Hibiscus sabdariffa</name>
    <name type="common">roselle</name>
    <dbReference type="NCBI Taxonomy" id="183260"/>
    <lineage>
        <taxon>Eukaryota</taxon>
        <taxon>Viridiplantae</taxon>
        <taxon>Streptophyta</taxon>
        <taxon>Embryophyta</taxon>
        <taxon>Tracheophyta</taxon>
        <taxon>Spermatophyta</taxon>
        <taxon>Magnoliopsida</taxon>
        <taxon>eudicotyledons</taxon>
        <taxon>Gunneridae</taxon>
        <taxon>Pentapetalae</taxon>
        <taxon>rosids</taxon>
        <taxon>malvids</taxon>
        <taxon>Malvales</taxon>
        <taxon>Malvaceae</taxon>
        <taxon>Malvoideae</taxon>
        <taxon>Hibiscus</taxon>
    </lineage>
</organism>
<dbReference type="InterPro" id="IPR040092">
    <property type="entry name" value="TBRG1"/>
</dbReference>
<dbReference type="EMBL" id="JBBPBN010000342">
    <property type="protein sequence ID" value="KAK8488688.1"/>
    <property type="molecule type" value="Genomic_DNA"/>
</dbReference>
<dbReference type="InterPro" id="IPR036322">
    <property type="entry name" value="WD40_repeat_dom_sf"/>
</dbReference>
<evidence type="ECO:0000313" key="1">
    <source>
        <dbReference type="EMBL" id="KAK8488688.1"/>
    </source>
</evidence>